<dbReference type="InterPro" id="IPR016181">
    <property type="entry name" value="Acyl_CoA_acyltransferase"/>
</dbReference>
<protein>
    <submittedName>
        <fullName evidence="4">GNAT family N-acetyltransferase</fullName>
    </submittedName>
</protein>
<evidence type="ECO:0000313" key="5">
    <source>
        <dbReference type="Proteomes" id="UP001172055"/>
    </source>
</evidence>
<dbReference type="EMBL" id="JAUJWV010000003">
    <property type="protein sequence ID" value="MDN7243108.1"/>
    <property type="molecule type" value="Genomic_DNA"/>
</dbReference>
<gene>
    <name evidence="4" type="ORF">QWY14_14995</name>
</gene>
<dbReference type="SUPFAM" id="SSF55729">
    <property type="entry name" value="Acyl-CoA N-acyltransferases (Nat)"/>
    <property type="match status" value="1"/>
</dbReference>
<feature type="domain" description="N-acetyltransferase" evidence="3">
    <location>
        <begin position="1"/>
        <end position="140"/>
    </location>
</feature>
<keyword evidence="5" id="KW-1185">Reference proteome</keyword>
<name>A0ABT8N5F8_9BACL</name>
<dbReference type="PROSITE" id="PS51186">
    <property type="entry name" value="GNAT"/>
    <property type="match status" value="1"/>
</dbReference>
<accession>A0ABT8N5F8</accession>
<keyword evidence="2" id="KW-0012">Acyltransferase</keyword>
<sequence>MEIIKQEVQEDRDFIRSKVIEHNMTSLPDEAKSPKEQVSFIARNDNGEIIGGVTGTSFWRQMHVDFLWVDPAERGQGIAEQLMHQLEDYSRSLACRLMIVETFSFQAPNFYKKLGFVEFGVIEDHPAGHSFHYFEKRLIK</sequence>
<reference evidence="4 5" key="1">
    <citation type="submission" date="2023-06" db="EMBL/GenBank/DDBJ databases">
        <title>Novel species in genus Planococcus.</title>
        <authorList>
            <person name="Ning S."/>
        </authorList>
    </citation>
    <scope>NUCLEOTIDE SEQUENCE [LARGE SCALE GENOMIC DNA]</scope>
    <source>
        <strain evidence="4 5">N028</strain>
    </source>
</reference>
<evidence type="ECO:0000256" key="2">
    <source>
        <dbReference type="ARBA" id="ARBA00023315"/>
    </source>
</evidence>
<keyword evidence="1" id="KW-0808">Transferase</keyword>
<dbReference type="PANTHER" id="PTHR43800:SF1">
    <property type="entry name" value="PEPTIDYL-LYSINE N-ACETYLTRANSFERASE YJAB"/>
    <property type="match status" value="1"/>
</dbReference>
<dbReference type="RefSeq" id="WP_300986847.1">
    <property type="nucleotide sequence ID" value="NZ_CP129236.1"/>
</dbReference>
<proteinExistence type="predicted"/>
<dbReference type="CDD" id="cd04301">
    <property type="entry name" value="NAT_SF"/>
    <property type="match status" value="1"/>
</dbReference>
<dbReference type="Proteomes" id="UP001172055">
    <property type="component" value="Unassembled WGS sequence"/>
</dbReference>
<evidence type="ECO:0000313" key="4">
    <source>
        <dbReference type="EMBL" id="MDN7243108.1"/>
    </source>
</evidence>
<organism evidence="4 5">
    <name type="scientific">Planococcus shixiaomingii</name>
    <dbReference type="NCBI Taxonomy" id="3058393"/>
    <lineage>
        <taxon>Bacteria</taxon>
        <taxon>Bacillati</taxon>
        <taxon>Bacillota</taxon>
        <taxon>Bacilli</taxon>
        <taxon>Bacillales</taxon>
        <taxon>Caryophanaceae</taxon>
        <taxon>Planococcus</taxon>
    </lineage>
</organism>
<dbReference type="Pfam" id="PF00583">
    <property type="entry name" value="Acetyltransf_1"/>
    <property type="match status" value="1"/>
</dbReference>
<evidence type="ECO:0000259" key="3">
    <source>
        <dbReference type="PROSITE" id="PS51186"/>
    </source>
</evidence>
<dbReference type="PANTHER" id="PTHR43800">
    <property type="entry name" value="PEPTIDYL-LYSINE N-ACETYLTRANSFERASE YJAB"/>
    <property type="match status" value="1"/>
</dbReference>
<dbReference type="Gene3D" id="3.40.630.30">
    <property type="match status" value="1"/>
</dbReference>
<evidence type="ECO:0000256" key="1">
    <source>
        <dbReference type="ARBA" id="ARBA00022679"/>
    </source>
</evidence>
<dbReference type="InterPro" id="IPR000182">
    <property type="entry name" value="GNAT_dom"/>
</dbReference>
<comment type="caution">
    <text evidence="4">The sequence shown here is derived from an EMBL/GenBank/DDBJ whole genome shotgun (WGS) entry which is preliminary data.</text>
</comment>